<proteinExistence type="inferred from homology"/>
<evidence type="ECO:0000256" key="8">
    <source>
        <dbReference type="SAM" id="MobiDB-lite"/>
    </source>
</evidence>
<dbReference type="GO" id="GO:0005506">
    <property type="term" value="F:iron ion binding"/>
    <property type="evidence" value="ECO:0007669"/>
    <property type="project" value="InterPro"/>
</dbReference>
<evidence type="ECO:0000313" key="10">
    <source>
        <dbReference type="Proteomes" id="UP000585638"/>
    </source>
</evidence>
<evidence type="ECO:0000313" key="9">
    <source>
        <dbReference type="EMBL" id="MBB5893780.1"/>
    </source>
</evidence>
<evidence type="ECO:0000256" key="1">
    <source>
        <dbReference type="ARBA" id="ARBA00010617"/>
    </source>
</evidence>
<comment type="caution">
    <text evidence="9">The sequence shown here is derived from an EMBL/GenBank/DDBJ whole genome shotgun (WGS) entry which is preliminary data.</text>
</comment>
<keyword evidence="6 7" id="KW-0503">Monooxygenase</keyword>
<protein>
    <submittedName>
        <fullName evidence="9">Cytochrome P450</fullName>
    </submittedName>
</protein>
<dbReference type="SUPFAM" id="SSF48264">
    <property type="entry name" value="Cytochrome P450"/>
    <property type="match status" value="1"/>
</dbReference>
<evidence type="ECO:0000256" key="7">
    <source>
        <dbReference type="RuleBase" id="RU000461"/>
    </source>
</evidence>
<reference evidence="9 10" key="1">
    <citation type="submission" date="2020-08" db="EMBL/GenBank/DDBJ databases">
        <title>Sequencing the genomes of 1000 actinobacteria strains.</title>
        <authorList>
            <person name="Klenk H.-P."/>
        </authorList>
    </citation>
    <scope>NUCLEOTIDE SEQUENCE [LARGE SCALE GENOMIC DNA]</scope>
    <source>
        <strain evidence="9 10">DSM 43851</strain>
    </source>
</reference>
<dbReference type="PANTHER" id="PTHR46696">
    <property type="entry name" value="P450, PUTATIVE (EUROFUNG)-RELATED"/>
    <property type="match status" value="1"/>
</dbReference>
<dbReference type="EMBL" id="JACHIR010000001">
    <property type="protein sequence ID" value="MBB5893780.1"/>
    <property type="molecule type" value="Genomic_DNA"/>
</dbReference>
<organism evidence="9 10">
    <name type="scientific">Kutzneria kofuensis</name>
    <dbReference type="NCBI Taxonomy" id="103725"/>
    <lineage>
        <taxon>Bacteria</taxon>
        <taxon>Bacillati</taxon>
        <taxon>Actinomycetota</taxon>
        <taxon>Actinomycetes</taxon>
        <taxon>Pseudonocardiales</taxon>
        <taxon>Pseudonocardiaceae</taxon>
        <taxon>Kutzneria</taxon>
    </lineage>
</organism>
<dbReference type="PANTHER" id="PTHR46696:SF1">
    <property type="entry name" value="CYTOCHROME P450 YJIB-RELATED"/>
    <property type="match status" value="1"/>
</dbReference>
<dbReference type="PRINTS" id="PR00385">
    <property type="entry name" value="P450"/>
</dbReference>
<evidence type="ECO:0000256" key="3">
    <source>
        <dbReference type="ARBA" id="ARBA00022723"/>
    </source>
</evidence>
<dbReference type="InterPro" id="IPR036396">
    <property type="entry name" value="Cyt_P450_sf"/>
</dbReference>
<keyword evidence="4 7" id="KW-0560">Oxidoreductase</keyword>
<dbReference type="GO" id="GO:0016705">
    <property type="term" value="F:oxidoreductase activity, acting on paired donors, with incorporation or reduction of molecular oxygen"/>
    <property type="evidence" value="ECO:0007669"/>
    <property type="project" value="InterPro"/>
</dbReference>
<dbReference type="GO" id="GO:0004497">
    <property type="term" value="F:monooxygenase activity"/>
    <property type="evidence" value="ECO:0007669"/>
    <property type="project" value="UniProtKB-KW"/>
</dbReference>
<keyword evidence="3 7" id="KW-0479">Metal-binding</keyword>
<dbReference type="AlphaFoldDB" id="A0A7W9NIE4"/>
<dbReference type="InterPro" id="IPR002397">
    <property type="entry name" value="Cyt_P450_B"/>
</dbReference>
<dbReference type="InterPro" id="IPR001128">
    <property type="entry name" value="Cyt_P450"/>
</dbReference>
<dbReference type="GO" id="GO:0020037">
    <property type="term" value="F:heme binding"/>
    <property type="evidence" value="ECO:0007669"/>
    <property type="project" value="InterPro"/>
</dbReference>
<keyword evidence="2 7" id="KW-0349">Heme</keyword>
<evidence type="ECO:0000256" key="6">
    <source>
        <dbReference type="ARBA" id="ARBA00023033"/>
    </source>
</evidence>
<evidence type="ECO:0000256" key="2">
    <source>
        <dbReference type="ARBA" id="ARBA00022617"/>
    </source>
</evidence>
<dbReference type="RefSeq" id="WP_184865315.1">
    <property type="nucleotide sequence ID" value="NZ_BAAAWY010000030.1"/>
</dbReference>
<evidence type="ECO:0000256" key="5">
    <source>
        <dbReference type="ARBA" id="ARBA00023004"/>
    </source>
</evidence>
<dbReference type="PROSITE" id="PS00086">
    <property type="entry name" value="CYTOCHROME_P450"/>
    <property type="match status" value="1"/>
</dbReference>
<dbReference type="Pfam" id="PF00067">
    <property type="entry name" value="p450"/>
    <property type="match status" value="1"/>
</dbReference>
<sequence length="414" mass="45971">MTEKPAAYQSLRAPLPPEITRREDPFTPPPTLLALAEKAPVTRSTLPGGDPFWLVSGYEEARAVLADSRFSADRFRYHPRFRQLPKEVADRLRDDKARAGSFINMDPPEHSRYRRLLTGQFTVRRMRQLTARIEQIVTERLDALEAKGTGADLVAEFAVPVPLLVICELLGVRYEDRAEFQQRAAVLLQTNLPIEQAVANAEAQRLFMLRLVADKRDNPTDDIISGLVHDAGADPALTDDELVGIANLLLFAGHETTASMLGLGTFVLLQRPEQLAALRSDPSRIGDAVEELLRYLPIVNSGLFRFAKEELELGGEQIPAGGTVAISLLAANRDERHWADPQRLDVTRARSPHLAFGHGVHQCLGQQLARTELTVGFTELLRRLPNLRLAVPAEEVPLRTDTINYGVLALSVAW</sequence>
<comment type="similarity">
    <text evidence="1 7">Belongs to the cytochrome P450 family.</text>
</comment>
<accession>A0A7W9NIE4</accession>
<dbReference type="FunFam" id="1.10.630.10:FF:000018">
    <property type="entry name" value="Cytochrome P450 monooxygenase"/>
    <property type="match status" value="1"/>
</dbReference>
<name>A0A7W9NIE4_9PSEU</name>
<keyword evidence="10" id="KW-1185">Reference proteome</keyword>
<dbReference type="InterPro" id="IPR017972">
    <property type="entry name" value="Cyt_P450_CS"/>
</dbReference>
<dbReference type="CDD" id="cd11030">
    <property type="entry name" value="CYP105-like"/>
    <property type="match status" value="1"/>
</dbReference>
<evidence type="ECO:0000256" key="4">
    <source>
        <dbReference type="ARBA" id="ARBA00023002"/>
    </source>
</evidence>
<dbReference type="Proteomes" id="UP000585638">
    <property type="component" value="Unassembled WGS sequence"/>
</dbReference>
<dbReference type="Gene3D" id="1.10.630.10">
    <property type="entry name" value="Cytochrome P450"/>
    <property type="match status" value="1"/>
</dbReference>
<gene>
    <name evidence="9" type="ORF">BJ998_004976</name>
</gene>
<keyword evidence="5 7" id="KW-0408">Iron</keyword>
<dbReference type="PRINTS" id="PR00359">
    <property type="entry name" value="BP450"/>
</dbReference>
<feature type="region of interest" description="Disordered" evidence="8">
    <location>
        <begin position="1"/>
        <end position="29"/>
    </location>
</feature>